<keyword evidence="3" id="KW-1185">Reference proteome</keyword>
<dbReference type="AlphaFoldDB" id="A0A7J7HQU2"/>
<dbReference type="EMBL" id="JACBKZ010000003">
    <property type="protein sequence ID" value="KAF5955019.1"/>
    <property type="molecule type" value="Genomic_DNA"/>
</dbReference>
<name>A0A7J7HQU2_CAMSI</name>
<proteinExistence type="predicted"/>
<gene>
    <name evidence="2" type="ORF">HYC85_007875</name>
</gene>
<reference evidence="2 3" key="2">
    <citation type="submission" date="2020-07" db="EMBL/GenBank/DDBJ databases">
        <title>Genome assembly of wild tea tree DASZ reveals pedigree and selection history of tea varieties.</title>
        <authorList>
            <person name="Zhang W."/>
        </authorList>
    </citation>
    <scope>NUCLEOTIDE SEQUENCE [LARGE SCALE GENOMIC DNA]</scope>
    <source>
        <strain evidence="3">cv. G240</strain>
        <tissue evidence="2">Leaf</tissue>
    </source>
</reference>
<feature type="region of interest" description="Disordered" evidence="1">
    <location>
        <begin position="131"/>
        <end position="186"/>
    </location>
</feature>
<protein>
    <submittedName>
        <fullName evidence="2">Uncharacterized protein</fullName>
    </submittedName>
</protein>
<accession>A0A7J7HQU2</accession>
<sequence length="186" mass="20919">MYGNTYNELTLAHAPSSPFEEETCSGRCLLRDENGHIIEHTEYTLCLFCFLYNDYNFSIKCGGPQITSNNQIIYERDNETLGPASYYVTSENRCAVSNVGLFIDSSQPQYRSFSLCVRDLRLGFDPEEKGKAAGMKTISKVSPGSSNASGSSSSKEQHNQQYPETERIEGHEKQHGERFRMTVKDG</sequence>
<evidence type="ECO:0000313" key="3">
    <source>
        <dbReference type="Proteomes" id="UP000593564"/>
    </source>
</evidence>
<comment type="caution">
    <text evidence="2">The sequence shown here is derived from an EMBL/GenBank/DDBJ whole genome shotgun (WGS) entry which is preliminary data.</text>
</comment>
<feature type="compositionally biased region" description="Low complexity" evidence="1">
    <location>
        <begin position="139"/>
        <end position="154"/>
    </location>
</feature>
<dbReference type="Proteomes" id="UP000593564">
    <property type="component" value="Unassembled WGS sequence"/>
</dbReference>
<reference evidence="3" key="1">
    <citation type="journal article" date="2020" name="Nat. Commun.">
        <title>Genome assembly of wild tea tree DASZ reveals pedigree and selection history of tea varieties.</title>
        <authorList>
            <person name="Zhang W."/>
            <person name="Zhang Y."/>
            <person name="Qiu H."/>
            <person name="Guo Y."/>
            <person name="Wan H."/>
            <person name="Zhang X."/>
            <person name="Scossa F."/>
            <person name="Alseekh S."/>
            <person name="Zhang Q."/>
            <person name="Wang P."/>
            <person name="Xu L."/>
            <person name="Schmidt M.H."/>
            <person name="Jia X."/>
            <person name="Li D."/>
            <person name="Zhu A."/>
            <person name="Guo F."/>
            <person name="Chen W."/>
            <person name="Ni D."/>
            <person name="Usadel B."/>
            <person name="Fernie A.R."/>
            <person name="Wen W."/>
        </authorList>
    </citation>
    <scope>NUCLEOTIDE SEQUENCE [LARGE SCALE GENOMIC DNA]</scope>
    <source>
        <strain evidence="3">cv. G240</strain>
    </source>
</reference>
<evidence type="ECO:0000313" key="2">
    <source>
        <dbReference type="EMBL" id="KAF5955019.1"/>
    </source>
</evidence>
<feature type="compositionally biased region" description="Basic and acidic residues" evidence="1">
    <location>
        <begin position="164"/>
        <end position="186"/>
    </location>
</feature>
<evidence type="ECO:0000256" key="1">
    <source>
        <dbReference type="SAM" id="MobiDB-lite"/>
    </source>
</evidence>
<organism evidence="2 3">
    <name type="scientific">Camellia sinensis</name>
    <name type="common">Tea plant</name>
    <name type="synonym">Thea sinensis</name>
    <dbReference type="NCBI Taxonomy" id="4442"/>
    <lineage>
        <taxon>Eukaryota</taxon>
        <taxon>Viridiplantae</taxon>
        <taxon>Streptophyta</taxon>
        <taxon>Embryophyta</taxon>
        <taxon>Tracheophyta</taxon>
        <taxon>Spermatophyta</taxon>
        <taxon>Magnoliopsida</taxon>
        <taxon>eudicotyledons</taxon>
        <taxon>Gunneridae</taxon>
        <taxon>Pentapetalae</taxon>
        <taxon>asterids</taxon>
        <taxon>Ericales</taxon>
        <taxon>Theaceae</taxon>
        <taxon>Camellia</taxon>
    </lineage>
</organism>